<evidence type="ECO:0000313" key="2">
    <source>
        <dbReference type="EMBL" id="CAA9402146.1"/>
    </source>
</evidence>
<proteinExistence type="predicted"/>
<gene>
    <name evidence="2" type="ORF">AVDCRST_MAG01-01-1096</name>
</gene>
<protein>
    <submittedName>
        <fullName evidence="2">Uncharacterized protein</fullName>
    </submittedName>
</protein>
<accession>A0A6J4P6D9</accession>
<dbReference type="AlphaFoldDB" id="A0A6J4P6D9"/>
<name>A0A6J4P6D9_9ACTN</name>
<feature type="region of interest" description="Disordered" evidence="1">
    <location>
        <begin position="1"/>
        <end position="27"/>
    </location>
</feature>
<evidence type="ECO:0000256" key="1">
    <source>
        <dbReference type="SAM" id="MobiDB-lite"/>
    </source>
</evidence>
<reference evidence="2" key="1">
    <citation type="submission" date="2020-02" db="EMBL/GenBank/DDBJ databases">
        <authorList>
            <person name="Meier V. D."/>
        </authorList>
    </citation>
    <scope>NUCLEOTIDE SEQUENCE</scope>
    <source>
        <strain evidence="2">AVDCRST_MAG01</strain>
    </source>
</reference>
<dbReference type="EMBL" id="CADCUW010000162">
    <property type="protein sequence ID" value="CAA9402146.1"/>
    <property type="molecule type" value="Genomic_DNA"/>
</dbReference>
<sequence length="125" mass="14040">MSLERRLRKLAGESETVSPTESAAEREKRLAMIREGAEQQNEKHFREPPFVIAEDGRVTCSRDGRPVMASPATIAEVWFWEEMEAPTGLGLVYDEETEAFYNRAGEFALSRDFADLRGLMGPNSG</sequence>
<organism evidence="2">
    <name type="scientific">uncultured Rubrobacteraceae bacterium</name>
    <dbReference type="NCBI Taxonomy" id="349277"/>
    <lineage>
        <taxon>Bacteria</taxon>
        <taxon>Bacillati</taxon>
        <taxon>Actinomycetota</taxon>
        <taxon>Rubrobacteria</taxon>
        <taxon>Rubrobacterales</taxon>
        <taxon>Rubrobacteraceae</taxon>
        <taxon>environmental samples</taxon>
    </lineage>
</organism>